<dbReference type="Proteomes" id="UP000799537">
    <property type="component" value="Unassembled WGS sequence"/>
</dbReference>
<sequence length="125" mass="13470">MTLNLTAREQELLCAVIDVMKADIDWKAVAPKANYNTAKQARDKWPSVRNKITAVVKATDGEDGAGTPATGGKKKATPKKRKTSEDETPSKSKKAKKDSPLAEEDDEEGTGLIKPEDESDEGGLN</sequence>
<evidence type="ECO:0000313" key="3">
    <source>
        <dbReference type="Proteomes" id="UP000799537"/>
    </source>
</evidence>
<dbReference type="RefSeq" id="XP_033665757.1">
    <property type="nucleotide sequence ID" value="XM_033807388.1"/>
</dbReference>
<organism evidence="2 3">
    <name type="scientific">Zasmidium cellare ATCC 36951</name>
    <dbReference type="NCBI Taxonomy" id="1080233"/>
    <lineage>
        <taxon>Eukaryota</taxon>
        <taxon>Fungi</taxon>
        <taxon>Dikarya</taxon>
        <taxon>Ascomycota</taxon>
        <taxon>Pezizomycotina</taxon>
        <taxon>Dothideomycetes</taxon>
        <taxon>Dothideomycetidae</taxon>
        <taxon>Mycosphaerellales</taxon>
        <taxon>Mycosphaerellaceae</taxon>
        <taxon>Zasmidium</taxon>
    </lineage>
</organism>
<evidence type="ECO:0000313" key="2">
    <source>
        <dbReference type="EMBL" id="KAF2164868.1"/>
    </source>
</evidence>
<dbReference type="EMBL" id="ML993602">
    <property type="protein sequence ID" value="KAF2164868.1"/>
    <property type="molecule type" value="Genomic_DNA"/>
</dbReference>
<gene>
    <name evidence="2" type="ORF">M409DRAFT_24773</name>
</gene>
<dbReference type="OrthoDB" id="3650424at2759"/>
<feature type="compositionally biased region" description="Basic residues" evidence="1">
    <location>
        <begin position="72"/>
        <end position="82"/>
    </location>
</feature>
<evidence type="ECO:0000256" key="1">
    <source>
        <dbReference type="SAM" id="MobiDB-lite"/>
    </source>
</evidence>
<accession>A0A6A6CFD0</accession>
<reference evidence="2" key="1">
    <citation type="journal article" date="2020" name="Stud. Mycol.">
        <title>101 Dothideomycetes genomes: a test case for predicting lifestyles and emergence of pathogens.</title>
        <authorList>
            <person name="Haridas S."/>
            <person name="Albert R."/>
            <person name="Binder M."/>
            <person name="Bloem J."/>
            <person name="Labutti K."/>
            <person name="Salamov A."/>
            <person name="Andreopoulos B."/>
            <person name="Baker S."/>
            <person name="Barry K."/>
            <person name="Bills G."/>
            <person name="Bluhm B."/>
            <person name="Cannon C."/>
            <person name="Castanera R."/>
            <person name="Culley D."/>
            <person name="Daum C."/>
            <person name="Ezra D."/>
            <person name="Gonzalez J."/>
            <person name="Henrissat B."/>
            <person name="Kuo A."/>
            <person name="Liang C."/>
            <person name="Lipzen A."/>
            <person name="Lutzoni F."/>
            <person name="Magnuson J."/>
            <person name="Mondo S."/>
            <person name="Nolan M."/>
            <person name="Ohm R."/>
            <person name="Pangilinan J."/>
            <person name="Park H.-J."/>
            <person name="Ramirez L."/>
            <person name="Alfaro M."/>
            <person name="Sun H."/>
            <person name="Tritt A."/>
            <person name="Yoshinaga Y."/>
            <person name="Zwiers L.-H."/>
            <person name="Turgeon B."/>
            <person name="Goodwin S."/>
            <person name="Spatafora J."/>
            <person name="Crous P."/>
            <person name="Grigoriev I."/>
        </authorList>
    </citation>
    <scope>NUCLEOTIDE SEQUENCE</scope>
    <source>
        <strain evidence="2">ATCC 36951</strain>
    </source>
</reference>
<keyword evidence="3" id="KW-1185">Reference proteome</keyword>
<dbReference type="GeneID" id="54560660"/>
<feature type="region of interest" description="Disordered" evidence="1">
    <location>
        <begin position="55"/>
        <end position="125"/>
    </location>
</feature>
<evidence type="ECO:0008006" key="4">
    <source>
        <dbReference type="Google" id="ProtNLM"/>
    </source>
</evidence>
<name>A0A6A6CFD0_ZASCE</name>
<dbReference type="AlphaFoldDB" id="A0A6A6CFD0"/>
<proteinExistence type="predicted"/>
<protein>
    <recommendedName>
        <fullName evidence="4">Myb-like domain-containing protein</fullName>
    </recommendedName>
</protein>